<name>A0A0P9F766_9CHLR</name>
<proteinExistence type="predicted"/>
<gene>
    <name evidence="1" type="ORF">SE17_39980</name>
</gene>
<evidence type="ECO:0000313" key="2">
    <source>
        <dbReference type="Proteomes" id="UP000050509"/>
    </source>
</evidence>
<organism evidence="1 2">
    <name type="scientific">Kouleothrix aurantiaca</name>
    <dbReference type="NCBI Taxonomy" id="186479"/>
    <lineage>
        <taxon>Bacteria</taxon>
        <taxon>Bacillati</taxon>
        <taxon>Chloroflexota</taxon>
        <taxon>Chloroflexia</taxon>
        <taxon>Chloroflexales</taxon>
        <taxon>Roseiflexineae</taxon>
        <taxon>Roseiflexaceae</taxon>
        <taxon>Kouleothrix</taxon>
    </lineage>
</organism>
<sequence length="207" mass="22587">DYAGLPRRDFPWRPPLRLTVRARASGPLLGTAGFGFWNNPFSPLGGSPALPAAIWFFHAAPPSDMPLAEGVPGHGWKAATIDTTTARALRWAPLALPVTLANQSAGLLRRVWPRVQRDLCIAEAPIAPPAEAWRSYTLEWRSDGARFAIDGATVLETDCAPRGPLGFVAWLDNQWMVATPRGRFGWGLSDAPGQWLEFAAIRIETLP</sequence>
<protein>
    <recommendedName>
        <fullName evidence="3">GH16 domain-containing protein</fullName>
    </recommendedName>
</protein>
<evidence type="ECO:0008006" key="3">
    <source>
        <dbReference type="Google" id="ProtNLM"/>
    </source>
</evidence>
<comment type="caution">
    <text evidence="1">The sequence shown here is derived from an EMBL/GenBank/DDBJ whole genome shotgun (WGS) entry which is preliminary data.</text>
</comment>
<keyword evidence="2" id="KW-1185">Reference proteome</keyword>
<dbReference type="AlphaFoldDB" id="A0A0P9F766"/>
<dbReference type="Proteomes" id="UP000050509">
    <property type="component" value="Unassembled WGS sequence"/>
</dbReference>
<dbReference type="EMBL" id="LJCR01002964">
    <property type="protein sequence ID" value="KPV48081.1"/>
    <property type="molecule type" value="Genomic_DNA"/>
</dbReference>
<evidence type="ECO:0000313" key="1">
    <source>
        <dbReference type="EMBL" id="KPV48081.1"/>
    </source>
</evidence>
<reference evidence="1 2" key="1">
    <citation type="submission" date="2015-09" db="EMBL/GenBank/DDBJ databases">
        <title>Draft genome sequence of Kouleothrix aurantiaca JCM 19913.</title>
        <authorList>
            <person name="Hemp J."/>
        </authorList>
    </citation>
    <scope>NUCLEOTIDE SEQUENCE [LARGE SCALE GENOMIC DNA]</scope>
    <source>
        <strain evidence="1 2">COM-B</strain>
    </source>
</reference>
<feature type="non-terminal residue" evidence="1">
    <location>
        <position position="1"/>
    </location>
</feature>
<accession>A0A0P9F766</accession>